<accession>A0AAD8QPS0</accession>
<feature type="compositionally biased region" description="Low complexity" evidence="1">
    <location>
        <begin position="387"/>
        <end position="403"/>
    </location>
</feature>
<evidence type="ECO:0000313" key="3">
    <source>
        <dbReference type="EMBL" id="KAK1604903.1"/>
    </source>
</evidence>
<dbReference type="AlphaFoldDB" id="A0AAD8QPS0"/>
<feature type="compositionally biased region" description="Acidic residues" evidence="1">
    <location>
        <begin position="550"/>
        <end position="560"/>
    </location>
</feature>
<feature type="compositionally biased region" description="Acidic residues" evidence="1">
    <location>
        <begin position="377"/>
        <end position="386"/>
    </location>
</feature>
<comment type="caution">
    <text evidence="3">The sequence shown here is derived from an EMBL/GenBank/DDBJ whole genome shotgun (WGS) entry which is preliminary data.</text>
</comment>
<organism evidence="3 4">
    <name type="scientific">Lolium multiflorum</name>
    <name type="common">Italian ryegrass</name>
    <name type="synonym">Lolium perenne subsp. multiflorum</name>
    <dbReference type="NCBI Taxonomy" id="4521"/>
    <lineage>
        <taxon>Eukaryota</taxon>
        <taxon>Viridiplantae</taxon>
        <taxon>Streptophyta</taxon>
        <taxon>Embryophyta</taxon>
        <taxon>Tracheophyta</taxon>
        <taxon>Spermatophyta</taxon>
        <taxon>Magnoliopsida</taxon>
        <taxon>Liliopsida</taxon>
        <taxon>Poales</taxon>
        <taxon>Poaceae</taxon>
        <taxon>BOP clade</taxon>
        <taxon>Pooideae</taxon>
        <taxon>Poodae</taxon>
        <taxon>Poeae</taxon>
        <taxon>Poeae Chloroplast Group 2 (Poeae type)</taxon>
        <taxon>Loliodinae</taxon>
        <taxon>Loliinae</taxon>
        <taxon>Lolium</taxon>
    </lineage>
</organism>
<feature type="compositionally biased region" description="Basic and acidic residues" evidence="1">
    <location>
        <begin position="430"/>
        <end position="449"/>
    </location>
</feature>
<feature type="region of interest" description="Disordered" evidence="1">
    <location>
        <begin position="362"/>
        <end position="450"/>
    </location>
</feature>
<name>A0AAD8QPS0_LOLMU</name>
<feature type="compositionally biased region" description="Pro residues" evidence="1">
    <location>
        <begin position="1056"/>
        <end position="1068"/>
    </location>
</feature>
<feature type="compositionally biased region" description="Low complexity" evidence="1">
    <location>
        <begin position="1046"/>
        <end position="1055"/>
    </location>
</feature>
<feature type="region of interest" description="Disordered" evidence="1">
    <location>
        <begin position="920"/>
        <end position="946"/>
    </location>
</feature>
<sequence>MDPKKRNFSGMKSHDCHVMMTQILPVAIRGIMDDHVRATLTGLCNFFDVITRKSISVKKLARLQEEIVVILCELEMYFPPAFFDVMVHLLVHIMDDIVSLGPAFLHNMMPFERMNGVIKGYVRNRSHPDGSIVQGWLTEECISFCMNYLDIEDPVGLPQNKHLRRFEGVGHKNGRKELHVHMSGWTSDFDRANLVALQHIDLIDPWLKEHKTMIENSGKPMMTEAEIYREHNSSFARWFKDHIDANPPPMDSDKDKLVLALSHGPAPNIMTYQAYDINGYTFYTEEKDKNSVYQNSGVTMDSWTGDVKTTYYGRIEEIWELSYAGEKVPMFRIRWAKNVTKEDRPSRVIVRRGKRTIVGMDGVANEEDFKGQVGDPMMEESEDEDTTYTTRRSRTTLPSAPAAVAPPPHPSRREEESHREEEEQVSPHRRLGEEDRAGAGHRRGGEEGVAHAPSTVAVHEEEEGVAHAPATVATVGKIRPSPFPSSFPDAARTSSTFPSPPLFLPMSLPLSRIPLSAVQATMASQEELEEHYNRHFFRTEEDAEAAGVGGDEDHEMEDDAGGSGEEPSGNEASDAAGGSTYAPSGDEATGAAGGGGETSGDDPSGAAGSSGTGTSGSKRPRKARRQNTVGTGRDTVKEVDPASGLPVEPKDVAKGYGNQLACILREVVNLNETDLRAESKAPLRAQLIARLHARYKFLGDYASSHQTNNIVNSQALLKFTKHLSSYKYMVRKLIAEGKGFEEVHSAFPHVSQADFDAFVANEELQATKNRKLWGKEMRELNIGNHNLGSRGYEGKEPYWAKEDEAYVNAGIENPWLKYKDPLERRFIRSRYHKKKLTGELVTDPKVVTDIIWFTNDKKVLALEKKLEEERQRLSQCDEGSSSQASTGRVAWDKPLVRALNIVNEHSPTRRPHRGRVAGAGTGYKHGHYGLSSAADKNARSERKQREAEEMRESILAQVQAGLVPQLVPQLKATLVPEVKAEVAASVQADFNALHAWYEGGKQGPPPKMQVVSFDGSNSMAPPSAGNDNVIMETPPAAGNVAGARDSPSMLAAPPSLARPPPHVPARRH</sequence>
<dbReference type="PANTHER" id="PTHR48258:SF9">
    <property type="entry name" value="OS01G0348150 PROTEIN"/>
    <property type="match status" value="1"/>
</dbReference>
<dbReference type="EMBL" id="JAUUTY010000007">
    <property type="protein sequence ID" value="KAK1604903.1"/>
    <property type="molecule type" value="Genomic_DNA"/>
</dbReference>
<dbReference type="Pfam" id="PF13960">
    <property type="entry name" value="DUF4218"/>
    <property type="match status" value="1"/>
</dbReference>
<feature type="compositionally biased region" description="Basic and acidic residues" evidence="1">
    <location>
        <begin position="411"/>
        <end position="421"/>
    </location>
</feature>
<dbReference type="Proteomes" id="UP001231189">
    <property type="component" value="Unassembled WGS sequence"/>
</dbReference>
<feature type="compositionally biased region" description="Basic and acidic residues" evidence="1">
    <location>
        <begin position="936"/>
        <end position="946"/>
    </location>
</feature>
<keyword evidence="4" id="KW-1185">Reference proteome</keyword>
<feature type="region of interest" description="Disordered" evidence="1">
    <location>
        <begin position="531"/>
        <end position="646"/>
    </location>
</feature>
<feature type="domain" description="DUF4218" evidence="2">
    <location>
        <begin position="52"/>
        <end position="150"/>
    </location>
</feature>
<dbReference type="InterPro" id="IPR025452">
    <property type="entry name" value="DUF4218"/>
</dbReference>
<proteinExistence type="predicted"/>
<dbReference type="PANTHER" id="PTHR48258">
    <property type="entry name" value="DUF4218 DOMAIN-CONTAINING PROTEIN-RELATED"/>
    <property type="match status" value="1"/>
</dbReference>
<evidence type="ECO:0000259" key="2">
    <source>
        <dbReference type="Pfam" id="PF13960"/>
    </source>
</evidence>
<feature type="region of interest" description="Disordered" evidence="1">
    <location>
        <begin position="1029"/>
        <end position="1068"/>
    </location>
</feature>
<gene>
    <name evidence="3" type="ORF">QYE76_028576</name>
</gene>
<evidence type="ECO:0000313" key="4">
    <source>
        <dbReference type="Proteomes" id="UP001231189"/>
    </source>
</evidence>
<protein>
    <recommendedName>
        <fullName evidence="2">DUF4218 domain-containing protein</fullName>
    </recommendedName>
</protein>
<evidence type="ECO:0000256" key="1">
    <source>
        <dbReference type="SAM" id="MobiDB-lite"/>
    </source>
</evidence>
<reference evidence="3" key="1">
    <citation type="submission" date="2023-07" db="EMBL/GenBank/DDBJ databases">
        <title>A chromosome-level genome assembly of Lolium multiflorum.</title>
        <authorList>
            <person name="Chen Y."/>
            <person name="Copetti D."/>
            <person name="Kolliker R."/>
            <person name="Studer B."/>
        </authorList>
    </citation>
    <scope>NUCLEOTIDE SEQUENCE</scope>
    <source>
        <strain evidence="3">02402/16</strain>
        <tissue evidence="3">Leaf</tissue>
    </source>
</reference>
<feature type="compositionally biased region" description="Basic and acidic residues" evidence="1">
    <location>
        <begin position="531"/>
        <end position="540"/>
    </location>
</feature>